<name>A0A0T6DT11_9GAMM</name>
<evidence type="ECO:0000313" key="1">
    <source>
        <dbReference type="EMBL" id="KRU23116.1"/>
    </source>
</evidence>
<sequence length="76" mass="8543">MIMRLAVLINHGGMAARRYFEPKVWLALPCQFDTGREALGLSLTRARCENNDIISTGLKMSKVNGNNYLLVKQSFV</sequence>
<organism evidence="1 2">
    <name type="scientific">Psychrobacter piscatorii</name>
    <dbReference type="NCBI Taxonomy" id="554343"/>
    <lineage>
        <taxon>Bacteria</taxon>
        <taxon>Pseudomonadati</taxon>
        <taxon>Pseudomonadota</taxon>
        <taxon>Gammaproteobacteria</taxon>
        <taxon>Moraxellales</taxon>
        <taxon>Moraxellaceae</taxon>
        <taxon>Psychrobacter</taxon>
    </lineage>
</organism>
<keyword evidence="2" id="KW-1185">Reference proteome</keyword>
<dbReference type="EMBL" id="LNDJ01000051">
    <property type="protein sequence ID" value="KRU23116.1"/>
    <property type="molecule type" value="Genomic_DNA"/>
</dbReference>
<proteinExistence type="predicted"/>
<reference evidence="1 2" key="1">
    <citation type="submission" date="2015-11" db="EMBL/GenBank/DDBJ databases">
        <title>Permanent draft genome of Psychrobacter piscatorii LQ58.</title>
        <authorList>
            <person name="Zhou M."/>
            <person name="Dong B."/>
            <person name="Liu Q."/>
        </authorList>
    </citation>
    <scope>NUCLEOTIDE SEQUENCE [LARGE SCALE GENOMIC DNA]</scope>
    <source>
        <strain evidence="1 2">LQ58</strain>
    </source>
</reference>
<protein>
    <submittedName>
        <fullName evidence="1">Uncharacterized protein</fullName>
    </submittedName>
</protein>
<dbReference type="AlphaFoldDB" id="A0A0T6DT11"/>
<gene>
    <name evidence="1" type="ORF">AS194_06050</name>
</gene>
<evidence type="ECO:0000313" key="2">
    <source>
        <dbReference type="Proteomes" id="UP000051202"/>
    </source>
</evidence>
<accession>A0A0T6DT11</accession>
<dbReference type="Proteomes" id="UP000051202">
    <property type="component" value="Unassembled WGS sequence"/>
</dbReference>
<comment type="caution">
    <text evidence="1">The sequence shown here is derived from an EMBL/GenBank/DDBJ whole genome shotgun (WGS) entry which is preliminary data.</text>
</comment>